<accession>A0ABT0BS47</accession>
<sequence length="399" mass="44150">MKRQNMHKNVNVRAVFLESPTKTRMTHGQYPCNGNYFSPEGETPTTAIIASHYTASWANHYLGEYVARRGYGFLGWNTRYAGAPVATGFNLENALVDLGVGVRWLREVAGVEKVVILGNSGGASLMGAYQAQALDPHIDPGAVPVEELESLIPADMYISLAAHPGRARIFTEWLDPSVTDENDPLSCDPDLDMYNPKNGPPYSDEFLTRYRAGQVARNERITAWAEAELARLRDERPKGDGTLDGKGTFGAPSKDGVFDRFFAVPRQFADPRFLDLSIDPSKRRVGCYMGDPRESNYSGYGLAPITSAREWLAMWSLSKTQVCIEEQLPRITQPAMVIFANYDQGVYPSHAHAIHDALGSKDKRLVFLDGAHYFESDGSRAELASVISDWLEDHGALPV</sequence>
<dbReference type="SUPFAM" id="SSF53474">
    <property type="entry name" value="alpha/beta-Hydrolases"/>
    <property type="match status" value="1"/>
</dbReference>
<proteinExistence type="predicted"/>
<reference evidence="1 2" key="1">
    <citation type="submission" date="2022-04" db="EMBL/GenBank/DDBJ databases">
        <title>Identification of a novel bacterium isolated from mangrove sediments.</title>
        <authorList>
            <person name="Pan X."/>
        </authorList>
    </citation>
    <scope>NUCLEOTIDE SEQUENCE [LARGE SCALE GENOMIC DNA]</scope>
    <source>
        <strain evidence="1 2">B2638</strain>
    </source>
</reference>
<evidence type="ECO:0000313" key="1">
    <source>
        <dbReference type="EMBL" id="MCJ2187621.1"/>
    </source>
</evidence>
<gene>
    <name evidence="1" type="ORF">MTR66_12445</name>
</gene>
<dbReference type="EMBL" id="JALHLG010000016">
    <property type="protein sequence ID" value="MCJ2187621.1"/>
    <property type="molecule type" value="Genomic_DNA"/>
</dbReference>
<dbReference type="Gene3D" id="3.40.50.1820">
    <property type="entry name" value="alpha/beta hydrolase"/>
    <property type="match status" value="2"/>
</dbReference>
<dbReference type="InterPro" id="IPR029058">
    <property type="entry name" value="AB_hydrolase_fold"/>
</dbReference>
<organism evidence="1 2">
    <name type="scientific">Novosphingobium beihaiensis</name>
    <dbReference type="NCBI Taxonomy" id="2930389"/>
    <lineage>
        <taxon>Bacteria</taxon>
        <taxon>Pseudomonadati</taxon>
        <taxon>Pseudomonadota</taxon>
        <taxon>Alphaproteobacteria</taxon>
        <taxon>Sphingomonadales</taxon>
        <taxon>Sphingomonadaceae</taxon>
        <taxon>Novosphingobium</taxon>
    </lineage>
</organism>
<dbReference type="Proteomes" id="UP001202281">
    <property type="component" value="Unassembled WGS sequence"/>
</dbReference>
<keyword evidence="2" id="KW-1185">Reference proteome</keyword>
<protein>
    <submittedName>
        <fullName evidence="1">Alpha/beta hydrolase</fullName>
    </submittedName>
</protein>
<name>A0ABT0BS47_9SPHN</name>
<evidence type="ECO:0000313" key="2">
    <source>
        <dbReference type="Proteomes" id="UP001202281"/>
    </source>
</evidence>
<keyword evidence="1" id="KW-0378">Hydrolase</keyword>
<comment type="caution">
    <text evidence="1">The sequence shown here is derived from an EMBL/GenBank/DDBJ whole genome shotgun (WGS) entry which is preliminary data.</text>
</comment>
<dbReference type="GO" id="GO:0016787">
    <property type="term" value="F:hydrolase activity"/>
    <property type="evidence" value="ECO:0007669"/>
    <property type="project" value="UniProtKB-KW"/>
</dbReference>
<dbReference type="RefSeq" id="WP_243921481.1">
    <property type="nucleotide sequence ID" value="NZ_JALHLG010000016.1"/>
</dbReference>